<evidence type="ECO:0000256" key="1">
    <source>
        <dbReference type="SAM" id="MobiDB-lite"/>
    </source>
</evidence>
<feature type="region of interest" description="Disordered" evidence="1">
    <location>
        <begin position="208"/>
        <end position="259"/>
    </location>
</feature>
<reference evidence="2 3" key="1">
    <citation type="submission" date="2013-03" db="EMBL/GenBank/DDBJ databases">
        <title>The Genome Sequence of Phialophora europaea CBS 101466.</title>
        <authorList>
            <consortium name="The Broad Institute Genomics Platform"/>
            <person name="Cuomo C."/>
            <person name="de Hoog S."/>
            <person name="Gorbushina A."/>
            <person name="Walker B."/>
            <person name="Young S.K."/>
            <person name="Zeng Q."/>
            <person name="Gargeya S."/>
            <person name="Fitzgerald M."/>
            <person name="Haas B."/>
            <person name="Abouelleil A."/>
            <person name="Allen A.W."/>
            <person name="Alvarado L."/>
            <person name="Arachchi H.M."/>
            <person name="Berlin A.M."/>
            <person name="Chapman S.B."/>
            <person name="Gainer-Dewar J."/>
            <person name="Goldberg J."/>
            <person name="Griggs A."/>
            <person name="Gujja S."/>
            <person name="Hansen M."/>
            <person name="Howarth C."/>
            <person name="Imamovic A."/>
            <person name="Ireland A."/>
            <person name="Larimer J."/>
            <person name="McCowan C."/>
            <person name="Murphy C."/>
            <person name="Pearson M."/>
            <person name="Poon T.W."/>
            <person name="Priest M."/>
            <person name="Roberts A."/>
            <person name="Saif S."/>
            <person name="Shea T."/>
            <person name="Sisk P."/>
            <person name="Sykes S."/>
            <person name="Wortman J."/>
            <person name="Nusbaum C."/>
            <person name="Birren B."/>
        </authorList>
    </citation>
    <scope>NUCLEOTIDE SEQUENCE [LARGE SCALE GENOMIC DNA]</scope>
    <source>
        <strain evidence="2 3">CBS 101466</strain>
    </source>
</reference>
<evidence type="ECO:0008006" key="4">
    <source>
        <dbReference type="Google" id="ProtNLM"/>
    </source>
</evidence>
<dbReference type="VEuPathDB" id="FungiDB:HMPREF1541_08427"/>
<dbReference type="STRING" id="1220924.W2RLQ7"/>
<evidence type="ECO:0000313" key="2">
    <source>
        <dbReference type="EMBL" id="ETN37436.1"/>
    </source>
</evidence>
<protein>
    <recommendedName>
        <fullName evidence="4">Elongin-A</fullName>
    </recommendedName>
</protein>
<dbReference type="InterPro" id="IPR010684">
    <property type="entry name" value="RNA_pol_II_trans_fac_SIII_A"/>
</dbReference>
<dbReference type="eggNOG" id="ENOG502SF7P">
    <property type="taxonomic scope" value="Eukaryota"/>
</dbReference>
<name>W2RLQ7_CYPE1</name>
<dbReference type="GO" id="GO:0006368">
    <property type="term" value="P:transcription elongation by RNA polymerase II"/>
    <property type="evidence" value="ECO:0007669"/>
    <property type="project" value="InterPro"/>
</dbReference>
<sequence>MPADSLRNIAQRAAARFHAGIESIGDLPWDLVRPIIIRIESPERLYNIEQASPQIIGLDEECWLAFMKRDIPSYQSRPHRPNDPKNWYKAYRKLKREADAEMASGTERLRAAFASIKEEKDQNLAKLTTKISMPATRRANAGWTGRGHFAPSTRNMSASDRIKREQQDAQRARMLRERNQIKLGKQMKQAPTNNPTKVAVAPRSMVEEMKKRNASPPHEPPVQAVRVPIRRPAGSRPPLHAPKETERRRPREAGDGYDLIQDREARLRALQTKKIANEPAPRADAGDTGGLSLDFLEEDDLFSDGDHDKPPTNAPQPSKPAHLRPTPDNSGRAVSPEPRLASPRSMPAKRKAPPSLFMSSPAKKARPGVM</sequence>
<feature type="compositionally biased region" description="Basic and acidic residues" evidence="1">
    <location>
        <begin position="160"/>
        <end position="169"/>
    </location>
</feature>
<dbReference type="GO" id="GO:0070449">
    <property type="term" value="C:elongin complex"/>
    <property type="evidence" value="ECO:0007669"/>
    <property type="project" value="InterPro"/>
</dbReference>
<dbReference type="OrthoDB" id="21513at2759"/>
<dbReference type="InParanoid" id="W2RLQ7"/>
<feature type="compositionally biased region" description="Basic and acidic residues" evidence="1">
    <location>
        <begin position="241"/>
        <end position="259"/>
    </location>
</feature>
<dbReference type="EMBL" id="KB822724">
    <property type="protein sequence ID" value="ETN37436.1"/>
    <property type="molecule type" value="Genomic_DNA"/>
</dbReference>
<proteinExistence type="predicted"/>
<dbReference type="Gene3D" id="6.10.250.3180">
    <property type="match status" value="1"/>
</dbReference>
<feature type="region of interest" description="Disordered" evidence="1">
    <location>
        <begin position="139"/>
        <end position="169"/>
    </location>
</feature>
<evidence type="ECO:0000313" key="3">
    <source>
        <dbReference type="Proteomes" id="UP000030752"/>
    </source>
</evidence>
<dbReference type="AlphaFoldDB" id="W2RLQ7"/>
<dbReference type="InterPro" id="IPR051870">
    <property type="entry name" value="Elongin-A_domain"/>
</dbReference>
<dbReference type="PANTHER" id="PTHR15141">
    <property type="entry name" value="TRANSCRIPTION ELONGATION FACTOR B POLYPEPTIDE 3"/>
    <property type="match status" value="1"/>
</dbReference>
<dbReference type="GeneID" id="19975766"/>
<dbReference type="Proteomes" id="UP000030752">
    <property type="component" value="Unassembled WGS sequence"/>
</dbReference>
<dbReference type="Pfam" id="PF06881">
    <property type="entry name" value="Elongin_A"/>
    <property type="match status" value="1"/>
</dbReference>
<feature type="region of interest" description="Disordered" evidence="1">
    <location>
        <begin position="272"/>
        <end position="370"/>
    </location>
</feature>
<accession>W2RLQ7</accession>
<dbReference type="RefSeq" id="XP_008720968.1">
    <property type="nucleotide sequence ID" value="XM_008722746.1"/>
</dbReference>
<dbReference type="PANTHER" id="PTHR15141:SF76">
    <property type="entry name" value="TRANSCRIPTION ELONGATION FACTOR B POLYPEPTIDE 3"/>
    <property type="match status" value="1"/>
</dbReference>
<organism evidence="2 3">
    <name type="scientific">Cyphellophora europaea (strain CBS 101466)</name>
    <name type="common">Phialophora europaea</name>
    <dbReference type="NCBI Taxonomy" id="1220924"/>
    <lineage>
        <taxon>Eukaryota</taxon>
        <taxon>Fungi</taxon>
        <taxon>Dikarya</taxon>
        <taxon>Ascomycota</taxon>
        <taxon>Pezizomycotina</taxon>
        <taxon>Eurotiomycetes</taxon>
        <taxon>Chaetothyriomycetidae</taxon>
        <taxon>Chaetothyriales</taxon>
        <taxon>Cyphellophoraceae</taxon>
        <taxon>Cyphellophora</taxon>
    </lineage>
</organism>
<keyword evidence="3" id="KW-1185">Reference proteome</keyword>
<gene>
    <name evidence="2" type="ORF">HMPREF1541_08427</name>
</gene>
<dbReference type="HOGENOM" id="CLU_048904_1_1_1"/>